<protein>
    <recommendedName>
        <fullName evidence="1">DAGKc domain-containing protein</fullName>
    </recommendedName>
</protein>
<dbReference type="PANTHER" id="PTHR12358:SF108">
    <property type="entry name" value="DAGKC DOMAIN-CONTAINING PROTEIN"/>
    <property type="match status" value="1"/>
</dbReference>
<dbReference type="GO" id="GO:0046512">
    <property type="term" value="P:sphingosine biosynthetic process"/>
    <property type="evidence" value="ECO:0007669"/>
    <property type="project" value="TreeGrafter"/>
</dbReference>
<dbReference type="InterPro" id="IPR017438">
    <property type="entry name" value="ATP-NAD_kinase_N"/>
</dbReference>
<dbReference type="InterPro" id="IPR016064">
    <property type="entry name" value="NAD/diacylglycerol_kinase_sf"/>
</dbReference>
<dbReference type="GO" id="GO:0005737">
    <property type="term" value="C:cytoplasm"/>
    <property type="evidence" value="ECO:0007669"/>
    <property type="project" value="TreeGrafter"/>
</dbReference>
<dbReference type="Gene3D" id="3.40.50.10330">
    <property type="entry name" value="Probable inorganic polyphosphate/atp-NAD kinase, domain 1"/>
    <property type="match status" value="1"/>
</dbReference>
<sequence length="393" mass="44593">MSATTKKLITKSLLEDGNSRFKVTYELTGSSYTSFQLIDEMTQDTKTFDQFSTHYENLTIIDSIMSGIGRKPQTDFYQIVIKPVLNFSNIKHEYLKTESADSIETFAKRLKTNQNYTIIFLSGDTSISELVNNLPVLIDETTKIRKFIKIVPIAMGSANALANSIGLGNPIETFDNFLHGMKRTTAFPLYKVIFPNEKQIIFFIIFSMGFHANLLHLCTLDPKYSSLGVERFQLASTEILDNYDLNLKLEIKLAKKTIVSQFAYFALINTPNLEEKYIPSPQSDPFMSQLHILGYSSDLSPRQLTDNILNGYTLTRGDHVAGSGTVYESVTEDFDITIKTEIQKDPKYMMDVCCDGILENLNDMTSEDLKIIKIKFLKPNDLAFNLEIMQPEN</sequence>
<reference evidence="2 3" key="1">
    <citation type="submission" date="2017-04" db="EMBL/GenBank/DDBJ databases">
        <authorList>
            <person name="Afonso C.L."/>
            <person name="Miller P.J."/>
            <person name="Scott M.A."/>
            <person name="Spackman E."/>
            <person name="Goraichik I."/>
            <person name="Dimitrov K.M."/>
            <person name="Suarez D.L."/>
            <person name="Swayne D.E."/>
        </authorList>
    </citation>
    <scope>NUCLEOTIDE SEQUENCE [LARGE SCALE GENOMIC DNA]</scope>
</reference>
<dbReference type="InterPro" id="IPR050187">
    <property type="entry name" value="Lipid_Phosphate_FormReg"/>
</dbReference>
<accession>A0A1X7R9G0</accession>
<gene>
    <name evidence="2" type="ORF">KASA_0H00869G</name>
</gene>
<dbReference type="OrthoDB" id="3853857at2759"/>
<dbReference type="GO" id="GO:0001727">
    <property type="term" value="F:lipid kinase activity"/>
    <property type="evidence" value="ECO:0007669"/>
    <property type="project" value="TreeGrafter"/>
</dbReference>
<dbReference type="Pfam" id="PF00781">
    <property type="entry name" value="DAGK_cat"/>
    <property type="match status" value="1"/>
</dbReference>
<dbReference type="GO" id="GO:0016020">
    <property type="term" value="C:membrane"/>
    <property type="evidence" value="ECO:0007669"/>
    <property type="project" value="TreeGrafter"/>
</dbReference>
<dbReference type="AlphaFoldDB" id="A0A1X7R9G0"/>
<name>A0A1X7R9G0_9SACH</name>
<evidence type="ECO:0000313" key="3">
    <source>
        <dbReference type="Proteomes" id="UP000196158"/>
    </source>
</evidence>
<evidence type="ECO:0000313" key="2">
    <source>
        <dbReference type="EMBL" id="SMN22303.1"/>
    </source>
</evidence>
<keyword evidence="3" id="KW-1185">Reference proteome</keyword>
<dbReference type="InterPro" id="IPR001206">
    <property type="entry name" value="Diacylglycerol_kinase_cat_dom"/>
</dbReference>
<dbReference type="Proteomes" id="UP000196158">
    <property type="component" value="Unassembled WGS sequence"/>
</dbReference>
<proteinExistence type="predicted"/>
<dbReference type="EMBL" id="FXLY01000011">
    <property type="protein sequence ID" value="SMN22303.1"/>
    <property type="molecule type" value="Genomic_DNA"/>
</dbReference>
<feature type="domain" description="DAGKc" evidence="1">
    <location>
        <begin position="81"/>
        <end position="180"/>
    </location>
</feature>
<organism evidence="2 3">
    <name type="scientific">Maudiozyma saulgeensis</name>
    <dbReference type="NCBI Taxonomy" id="1789683"/>
    <lineage>
        <taxon>Eukaryota</taxon>
        <taxon>Fungi</taxon>
        <taxon>Dikarya</taxon>
        <taxon>Ascomycota</taxon>
        <taxon>Saccharomycotina</taxon>
        <taxon>Saccharomycetes</taxon>
        <taxon>Saccharomycetales</taxon>
        <taxon>Saccharomycetaceae</taxon>
        <taxon>Maudiozyma</taxon>
    </lineage>
</organism>
<dbReference type="SUPFAM" id="SSF111331">
    <property type="entry name" value="NAD kinase/diacylglycerol kinase-like"/>
    <property type="match status" value="1"/>
</dbReference>
<evidence type="ECO:0000259" key="1">
    <source>
        <dbReference type="Pfam" id="PF00781"/>
    </source>
</evidence>
<dbReference type="PANTHER" id="PTHR12358">
    <property type="entry name" value="SPHINGOSINE KINASE"/>
    <property type="match status" value="1"/>
</dbReference>